<dbReference type="RefSeq" id="WP_330929131.1">
    <property type="nucleotide sequence ID" value="NZ_CP119075.1"/>
</dbReference>
<sequence length="449" mass="49297">MKTSRPASVRAPFVSTRDPLSRRRFLRGIGVAMSLPFLESMLPGFARAAAPSSSPLAPGATPRRMFGICNNLGLLPDQFFPTGAGRDYQASPYLNLLRDHREDFTVLSGVSHPNVDGGHPADISFLTAAPHPGSSSFKNTISLDQHIAEHIGPMTRFPSLTLAVNTASRSLSWTGSGVAIPPEESAAAVFRQLFLQGSPEQIEAQIRKLDTGRSILDVIAGQSRDLQRSVGARDRDRLDQYFTSVRDLENRLQASRGWERRPKPVVAVEAPVDPSSPAFYMAKVKNMYDLAKLAFETDSTRSITLMLNSVGTPVVAVRGANITEDYHNLSHHGKSEDKLKQLKILDEWQMKLLAGLFSDLKSVREEEESLLDRTMVLYGSNLGDANAHSTTNMPTLLAGGGFKHGQHLVHDKQQNYPLPNLFVSMLQRMGIEDDKFASSTGTMRGLEMS</sequence>
<dbReference type="PROSITE" id="PS51318">
    <property type="entry name" value="TAT"/>
    <property type="match status" value="1"/>
</dbReference>
<proteinExistence type="predicted"/>
<reference evidence="1" key="1">
    <citation type="submission" date="2023-03" db="EMBL/GenBank/DDBJ databases">
        <title>Lomoglobus Profundus gen. nov., sp. nov., a novel member of the phylum Verrucomicrobia, isolated from deep-marine sediment of South China Sea.</title>
        <authorList>
            <person name="Ahmad T."/>
            <person name="Ishaq S.E."/>
            <person name="Wang F."/>
        </authorList>
    </citation>
    <scope>NUCLEOTIDE SEQUENCE</scope>
    <source>
        <strain evidence="1">LMO-M01</strain>
    </source>
</reference>
<dbReference type="Proteomes" id="UP001218638">
    <property type="component" value="Chromosome"/>
</dbReference>
<organism evidence="1 2">
    <name type="scientific">Synoicihabitans lomoniglobus</name>
    <dbReference type="NCBI Taxonomy" id="2909285"/>
    <lineage>
        <taxon>Bacteria</taxon>
        <taxon>Pseudomonadati</taxon>
        <taxon>Verrucomicrobiota</taxon>
        <taxon>Opitutia</taxon>
        <taxon>Opitutales</taxon>
        <taxon>Opitutaceae</taxon>
        <taxon>Synoicihabitans</taxon>
    </lineage>
</organism>
<name>A0AAE9ZUF2_9BACT</name>
<dbReference type="InterPro" id="IPR006311">
    <property type="entry name" value="TAT_signal"/>
</dbReference>
<gene>
    <name evidence="1" type="ORF">PXH66_14215</name>
</gene>
<dbReference type="Pfam" id="PF07586">
    <property type="entry name" value="HXXSHH"/>
    <property type="match status" value="1"/>
</dbReference>
<accession>A0AAE9ZUF2</accession>
<dbReference type="InterPro" id="IPR011447">
    <property type="entry name" value="DUF1552"/>
</dbReference>
<dbReference type="EMBL" id="CP119075">
    <property type="protein sequence ID" value="WED63491.1"/>
    <property type="molecule type" value="Genomic_DNA"/>
</dbReference>
<evidence type="ECO:0000313" key="2">
    <source>
        <dbReference type="Proteomes" id="UP001218638"/>
    </source>
</evidence>
<dbReference type="AlphaFoldDB" id="A0AAE9ZUF2"/>
<evidence type="ECO:0000313" key="1">
    <source>
        <dbReference type="EMBL" id="WED63491.1"/>
    </source>
</evidence>
<dbReference type="KEGG" id="slom:PXH66_14215"/>
<protein>
    <submittedName>
        <fullName evidence="1">DUF1552 domain-containing protein</fullName>
    </submittedName>
</protein>
<keyword evidence="2" id="KW-1185">Reference proteome</keyword>